<evidence type="ECO:0000313" key="3">
    <source>
        <dbReference type="Proteomes" id="UP000177187"/>
    </source>
</evidence>
<evidence type="ECO:0000313" key="2">
    <source>
        <dbReference type="EMBL" id="OGD78903.1"/>
    </source>
</evidence>
<dbReference type="EMBL" id="MFAF01000021">
    <property type="protein sequence ID" value="OGD78903.1"/>
    <property type="molecule type" value="Genomic_DNA"/>
</dbReference>
<dbReference type="PANTHER" id="PTHR33531">
    <property type="entry name" value="RUBRERYTHRIN SUBFAMILY"/>
    <property type="match status" value="1"/>
</dbReference>
<dbReference type="GO" id="GO:0016491">
    <property type="term" value="F:oxidoreductase activity"/>
    <property type="evidence" value="ECO:0007669"/>
    <property type="project" value="InterPro"/>
</dbReference>
<sequence length="157" mass="17756">MSNLFTLGEALAIAQRIELAGEAFYGEALERADKPEAQELFHFLRDQERVHYTVFGEMLRTTPGGEQPLDEQTSRFMDAAVRDHTLTTAEAAKGLAATGDTAALVEVALGFERETIRFFSTVKDVARGIDRNRLERILEEERRHVERLEAYRKTLGN</sequence>
<dbReference type="GO" id="GO:0046872">
    <property type="term" value="F:metal ion binding"/>
    <property type="evidence" value="ECO:0007669"/>
    <property type="project" value="InterPro"/>
</dbReference>
<protein>
    <recommendedName>
        <fullName evidence="1">Rubrerythrin diiron-binding domain-containing protein</fullName>
    </recommendedName>
</protein>
<reference evidence="2 3" key="1">
    <citation type="journal article" date="2016" name="Nat. Commun.">
        <title>Thousands of microbial genomes shed light on interconnected biogeochemical processes in an aquifer system.</title>
        <authorList>
            <person name="Anantharaman K."/>
            <person name="Brown C.T."/>
            <person name="Hug L.A."/>
            <person name="Sharon I."/>
            <person name="Castelle C.J."/>
            <person name="Probst A.J."/>
            <person name="Thomas B.C."/>
            <person name="Singh A."/>
            <person name="Wilkins M.J."/>
            <person name="Karaoz U."/>
            <person name="Brodie E.L."/>
            <person name="Williams K.H."/>
            <person name="Hubbard S.S."/>
            <person name="Banfield J.F."/>
        </authorList>
    </citation>
    <scope>NUCLEOTIDE SEQUENCE [LARGE SCALE GENOMIC DNA]</scope>
</reference>
<dbReference type="Pfam" id="PF02915">
    <property type="entry name" value="Rubrerythrin"/>
    <property type="match status" value="1"/>
</dbReference>
<gene>
    <name evidence="2" type="ORF">A2Y64_04875</name>
</gene>
<dbReference type="STRING" id="1817816.A2Y64_04875"/>
<name>A0A1F5FH40_9BACT</name>
<dbReference type="AlphaFoldDB" id="A0A1F5FH40"/>
<dbReference type="InterPro" id="IPR012347">
    <property type="entry name" value="Ferritin-like"/>
</dbReference>
<dbReference type="InterPro" id="IPR003251">
    <property type="entry name" value="Rr_diiron-bd_dom"/>
</dbReference>
<dbReference type="SUPFAM" id="SSF47240">
    <property type="entry name" value="Ferritin-like"/>
    <property type="match status" value="1"/>
</dbReference>
<dbReference type="CDD" id="cd01045">
    <property type="entry name" value="Ferritin_like_AB"/>
    <property type="match status" value="1"/>
</dbReference>
<dbReference type="InterPro" id="IPR009078">
    <property type="entry name" value="Ferritin-like_SF"/>
</dbReference>
<feature type="domain" description="Rubrerythrin diiron-binding" evidence="1">
    <location>
        <begin position="9"/>
        <end position="150"/>
    </location>
</feature>
<evidence type="ECO:0000259" key="1">
    <source>
        <dbReference type="Pfam" id="PF02915"/>
    </source>
</evidence>
<accession>A0A1F5FH40</accession>
<organism evidence="2 3">
    <name type="scientific">Candidatus Coatesbacteria bacterium RBG_13_66_14</name>
    <dbReference type="NCBI Taxonomy" id="1817816"/>
    <lineage>
        <taxon>Bacteria</taxon>
        <taxon>Candidatus Coatesiibacteriota</taxon>
    </lineage>
</organism>
<dbReference type="Gene3D" id="1.20.1260.10">
    <property type="match status" value="1"/>
</dbReference>
<dbReference type="Proteomes" id="UP000177187">
    <property type="component" value="Unassembled WGS sequence"/>
</dbReference>
<dbReference type="PANTHER" id="PTHR33531:SF7">
    <property type="entry name" value="HYPOTHETICAL MEMBRANE PROTEIN, CONSERVED"/>
    <property type="match status" value="1"/>
</dbReference>
<comment type="caution">
    <text evidence="2">The sequence shown here is derived from an EMBL/GenBank/DDBJ whole genome shotgun (WGS) entry which is preliminary data.</text>
</comment>
<proteinExistence type="predicted"/>